<comment type="caution">
    <text evidence="1">The sequence shown here is derived from an EMBL/GenBank/DDBJ whole genome shotgun (WGS) entry which is preliminary data.</text>
</comment>
<proteinExistence type="predicted"/>
<dbReference type="OrthoDB" id="116694at2759"/>
<organism evidence="1 2">
    <name type="scientific">Phytophthora fragariaefolia</name>
    <dbReference type="NCBI Taxonomy" id="1490495"/>
    <lineage>
        <taxon>Eukaryota</taxon>
        <taxon>Sar</taxon>
        <taxon>Stramenopiles</taxon>
        <taxon>Oomycota</taxon>
        <taxon>Peronosporomycetes</taxon>
        <taxon>Peronosporales</taxon>
        <taxon>Peronosporaceae</taxon>
        <taxon>Phytophthora</taxon>
    </lineage>
</organism>
<reference evidence="1" key="1">
    <citation type="submission" date="2023-04" db="EMBL/GenBank/DDBJ databases">
        <title>Phytophthora fragariaefolia NBRC 109709.</title>
        <authorList>
            <person name="Ichikawa N."/>
            <person name="Sato H."/>
            <person name="Tonouchi N."/>
        </authorList>
    </citation>
    <scope>NUCLEOTIDE SEQUENCE</scope>
    <source>
        <strain evidence="1">NBRC 109709</strain>
    </source>
</reference>
<evidence type="ECO:0000313" key="2">
    <source>
        <dbReference type="Proteomes" id="UP001165121"/>
    </source>
</evidence>
<dbReference type="EMBL" id="BSXT01000976">
    <property type="protein sequence ID" value="GMF36938.1"/>
    <property type="molecule type" value="Genomic_DNA"/>
</dbReference>
<evidence type="ECO:0000313" key="1">
    <source>
        <dbReference type="EMBL" id="GMF36938.1"/>
    </source>
</evidence>
<name>A0A9W6XEB2_9STRA</name>
<sequence>MSDSTQLADQFLLQSSLKPDTSVKVSRGKSVAVVNDGQSGSYSSGIVSFDCASALNGSQGYASLKDAFIVLPKSIITPSEFKQIWSNVRAMAELTTAEVEKHGTDMFLFPDDWESIKHATTSNANGDGYSNNSIAGNSSLALTTGGIEPTRSNTGFLRRVLNNPPEVAGLNNSYGWPSLNKATSQAIAQMRGTGGFRKGTSLTQGSTLGEWFYMLKIRLVDLHPIFNEIDLVANPQPKLELKVQTGYSDLTLVPSATSTLVR</sequence>
<keyword evidence="2" id="KW-1185">Reference proteome</keyword>
<accession>A0A9W6XEB2</accession>
<protein>
    <submittedName>
        <fullName evidence="1">Unnamed protein product</fullName>
    </submittedName>
</protein>
<dbReference type="Proteomes" id="UP001165121">
    <property type="component" value="Unassembled WGS sequence"/>
</dbReference>
<gene>
    <name evidence="1" type="ORF">Pfra01_001020500</name>
</gene>
<dbReference type="AlphaFoldDB" id="A0A9W6XEB2"/>